<sequence length="159" mass="17777">MHDVAIPGWACRYLAWLIQTQCDGSLLLERQVSRQERKASQMVTGSTMPNLVYLPTSWHARAQSKGARMPAHLQPLLFCSLLGRISTTKRANSGSWMPDFSFDRSNGLIPGRGSVGQDKIQGNGSGQTSLTHARRRQPKHENLSEYTLINIVVYIPMLK</sequence>
<feature type="compositionally biased region" description="Polar residues" evidence="1">
    <location>
        <begin position="120"/>
        <end position="131"/>
    </location>
</feature>
<dbReference type="AlphaFoldDB" id="A0A2V5HB22"/>
<name>A0A2V5HB22_ASPV1</name>
<evidence type="ECO:0000313" key="2">
    <source>
        <dbReference type="EMBL" id="PYI21578.1"/>
    </source>
</evidence>
<evidence type="ECO:0000313" key="3">
    <source>
        <dbReference type="Proteomes" id="UP000249829"/>
    </source>
</evidence>
<gene>
    <name evidence="2" type="ORF">BO99DRAFT_71151</name>
</gene>
<dbReference type="Proteomes" id="UP000249829">
    <property type="component" value="Unassembled WGS sequence"/>
</dbReference>
<dbReference type="EMBL" id="KZ825116">
    <property type="protein sequence ID" value="PYI21578.1"/>
    <property type="molecule type" value="Genomic_DNA"/>
</dbReference>
<keyword evidence="3" id="KW-1185">Reference proteome</keyword>
<reference evidence="2 3" key="1">
    <citation type="submission" date="2018-02" db="EMBL/GenBank/DDBJ databases">
        <title>The genomes of Aspergillus section Nigri reveals drivers in fungal speciation.</title>
        <authorList>
            <consortium name="DOE Joint Genome Institute"/>
            <person name="Vesth T.C."/>
            <person name="Nybo J."/>
            <person name="Theobald S."/>
            <person name="Brandl J."/>
            <person name="Frisvad J.C."/>
            <person name="Nielsen K.F."/>
            <person name="Lyhne E.K."/>
            <person name="Kogle M.E."/>
            <person name="Kuo A."/>
            <person name="Riley R."/>
            <person name="Clum A."/>
            <person name="Nolan M."/>
            <person name="Lipzen A."/>
            <person name="Salamov A."/>
            <person name="Henrissat B."/>
            <person name="Wiebenga A."/>
            <person name="De vries R.P."/>
            <person name="Grigoriev I.V."/>
            <person name="Mortensen U.H."/>
            <person name="Andersen M.R."/>
            <person name="Baker S.E."/>
        </authorList>
    </citation>
    <scope>NUCLEOTIDE SEQUENCE [LARGE SCALE GENOMIC DNA]</scope>
    <source>
        <strain evidence="2 3">CBS 115571</strain>
    </source>
</reference>
<proteinExistence type="predicted"/>
<protein>
    <submittedName>
        <fullName evidence="2">Uncharacterized protein</fullName>
    </submittedName>
</protein>
<accession>A0A2V5HB22</accession>
<evidence type="ECO:0000256" key="1">
    <source>
        <dbReference type="SAM" id="MobiDB-lite"/>
    </source>
</evidence>
<organism evidence="2 3">
    <name type="scientific">Aspergillus violaceofuscus (strain CBS 115571)</name>
    <dbReference type="NCBI Taxonomy" id="1450538"/>
    <lineage>
        <taxon>Eukaryota</taxon>
        <taxon>Fungi</taxon>
        <taxon>Dikarya</taxon>
        <taxon>Ascomycota</taxon>
        <taxon>Pezizomycotina</taxon>
        <taxon>Eurotiomycetes</taxon>
        <taxon>Eurotiomycetidae</taxon>
        <taxon>Eurotiales</taxon>
        <taxon>Aspergillaceae</taxon>
        <taxon>Aspergillus</taxon>
    </lineage>
</organism>
<feature type="region of interest" description="Disordered" evidence="1">
    <location>
        <begin position="113"/>
        <end position="139"/>
    </location>
</feature>